<feature type="non-terminal residue" evidence="1">
    <location>
        <position position="1"/>
    </location>
</feature>
<reference evidence="1" key="1">
    <citation type="submission" date="2021-06" db="EMBL/GenBank/DDBJ databases">
        <authorList>
            <person name="Kallberg Y."/>
            <person name="Tangrot J."/>
            <person name="Rosling A."/>
        </authorList>
    </citation>
    <scope>NUCLEOTIDE SEQUENCE</scope>
    <source>
        <strain evidence="1">AZ414A</strain>
    </source>
</reference>
<gene>
    <name evidence="1" type="ORF">DEBURN_LOCUS9815</name>
</gene>
<evidence type="ECO:0000313" key="1">
    <source>
        <dbReference type="EMBL" id="CAG8607480.1"/>
    </source>
</evidence>
<sequence>AYTEETGLDPWIMSETPEPPQIEKTNNYLSQDCVIKIFKFPEEKDIIHETVHKRFPFLSYTNSNAWYRDVFKYTDSEAKCPVCKEVYTCLGIWGDWSCLDKNDHYYLNCPFRIDQKKVIIAIQSLPEIQVSVPNKISNSLIHPNKTRLYQYAIKHEMDPEKSLVITEAEKKRWTMGCFRGDLERDICCYREGIKRNEDTRKYHKFLTDWKRLTGEELLHHGILKSGLTEDATMVAWLKESTLHKPNVLH</sequence>
<comment type="caution">
    <text evidence="1">The sequence shown here is derived from an EMBL/GenBank/DDBJ whole genome shotgun (WGS) entry which is preliminary data.</text>
</comment>
<dbReference type="OrthoDB" id="2354161at2759"/>
<dbReference type="Proteomes" id="UP000789706">
    <property type="component" value="Unassembled WGS sequence"/>
</dbReference>
<name>A0A9N9CL59_9GLOM</name>
<proteinExistence type="predicted"/>
<evidence type="ECO:0000313" key="2">
    <source>
        <dbReference type="Proteomes" id="UP000789706"/>
    </source>
</evidence>
<dbReference type="AlphaFoldDB" id="A0A9N9CL59"/>
<protein>
    <submittedName>
        <fullName evidence="1">7533_t:CDS:1</fullName>
    </submittedName>
</protein>
<accession>A0A9N9CL59</accession>
<keyword evidence="2" id="KW-1185">Reference proteome</keyword>
<dbReference type="EMBL" id="CAJVPK010002167">
    <property type="protein sequence ID" value="CAG8607480.1"/>
    <property type="molecule type" value="Genomic_DNA"/>
</dbReference>
<organism evidence="1 2">
    <name type="scientific">Diversispora eburnea</name>
    <dbReference type="NCBI Taxonomy" id="1213867"/>
    <lineage>
        <taxon>Eukaryota</taxon>
        <taxon>Fungi</taxon>
        <taxon>Fungi incertae sedis</taxon>
        <taxon>Mucoromycota</taxon>
        <taxon>Glomeromycotina</taxon>
        <taxon>Glomeromycetes</taxon>
        <taxon>Diversisporales</taxon>
        <taxon>Diversisporaceae</taxon>
        <taxon>Diversispora</taxon>
    </lineage>
</organism>